<keyword evidence="5 6" id="KW-0560">Oxidoreductase</keyword>
<sequence>MAPAAGDHAALRADVRRFLAEEVTAGGFVPKIDSWVRGFSREFTRRLAARGWVGMTVPGRFGGAGRSHRERFVVAEELLAAGAPVLAHWAAERQVAPMLLRIGTEEQQHRLLPGIVRGELCFAIGLSEPDSGSDLASVRTKAARVEGGWELTGQKVWTSAGHHADYMFVLCRTSESAQRHEGLSQLMVTMTAEGVTARPIPTMSGEAEFAEVFFDRVFVPDSDVIGDVGRGWEQVTRELGWERNGPDRYLSTYPLLARFFALEDACLAAVKGQLAARLLALRALTFEVMERSQAGLDFAAEAALAKDAGTTFEQDSVELIRRALGSAVSDHPELEAHLRAAQIASSTFTLRGGTTEMLRTVTARQLVNR</sequence>
<evidence type="ECO:0000256" key="6">
    <source>
        <dbReference type="RuleBase" id="RU362125"/>
    </source>
</evidence>
<proteinExistence type="inferred from homology"/>
<feature type="domain" description="Acyl-CoA dehydrogenase/oxidase N-terminal" evidence="9">
    <location>
        <begin position="7"/>
        <end position="119"/>
    </location>
</feature>
<name>A0ABW5G3L1_9PSEU</name>
<accession>A0ABW5G3L1</accession>
<protein>
    <submittedName>
        <fullName evidence="10">Acyl-CoA dehydrogenase family protein</fullName>
    </submittedName>
</protein>
<dbReference type="InterPro" id="IPR036250">
    <property type="entry name" value="AcylCo_DH-like_C"/>
</dbReference>
<dbReference type="InterPro" id="IPR046373">
    <property type="entry name" value="Acyl-CoA_Oxase/DH_mid-dom_sf"/>
</dbReference>
<evidence type="ECO:0000256" key="5">
    <source>
        <dbReference type="ARBA" id="ARBA00023002"/>
    </source>
</evidence>
<feature type="domain" description="Acyl-CoA oxidase/dehydrogenase middle" evidence="8">
    <location>
        <begin position="123"/>
        <end position="217"/>
    </location>
</feature>
<organism evidence="10 11">
    <name type="scientific">Amycolatopsis pigmentata</name>
    <dbReference type="NCBI Taxonomy" id="450801"/>
    <lineage>
        <taxon>Bacteria</taxon>
        <taxon>Bacillati</taxon>
        <taxon>Actinomycetota</taxon>
        <taxon>Actinomycetes</taxon>
        <taxon>Pseudonocardiales</taxon>
        <taxon>Pseudonocardiaceae</taxon>
        <taxon>Amycolatopsis</taxon>
    </lineage>
</organism>
<evidence type="ECO:0000313" key="10">
    <source>
        <dbReference type="EMBL" id="MFD2421899.1"/>
    </source>
</evidence>
<evidence type="ECO:0000313" key="11">
    <source>
        <dbReference type="Proteomes" id="UP001597417"/>
    </source>
</evidence>
<dbReference type="Pfam" id="PF00441">
    <property type="entry name" value="Acyl-CoA_dh_1"/>
    <property type="match status" value="1"/>
</dbReference>
<dbReference type="InterPro" id="IPR052161">
    <property type="entry name" value="Mycobact_Acyl-CoA_DH"/>
</dbReference>
<gene>
    <name evidence="10" type="ORF">ACFSXZ_36785</name>
</gene>
<dbReference type="Gene3D" id="1.20.140.10">
    <property type="entry name" value="Butyryl-CoA Dehydrogenase, subunit A, domain 3"/>
    <property type="match status" value="1"/>
</dbReference>
<comment type="caution">
    <text evidence="10">The sequence shown here is derived from an EMBL/GenBank/DDBJ whole genome shotgun (WGS) entry which is preliminary data.</text>
</comment>
<evidence type="ECO:0000256" key="4">
    <source>
        <dbReference type="ARBA" id="ARBA00022827"/>
    </source>
</evidence>
<keyword evidence="4 6" id="KW-0274">FAD</keyword>
<evidence type="ECO:0000259" key="7">
    <source>
        <dbReference type="Pfam" id="PF00441"/>
    </source>
</evidence>
<dbReference type="Pfam" id="PF02770">
    <property type="entry name" value="Acyl-CoA_dh_M"/>
    <property type="match status" value="1"/>
</dbReference>
<reference evidence="11" key="1">
    <citation type="journal article" date="2019" name="Int. J. Syst. Evol. Microbiol.">
        <title>The Global Catalogue of Microorganisms (GCM) 10K type strain sequencing project: providing services to taxonomists for standard genome sequencing and annotation.</title>
        <authorList>
            <consortium name="The Broad Institute Genomics Platform"/>
            <consortium name="The Broad Institute Genome Sequencing Center for Infectious Disease"/>
            <person name="Wu L."/>
            <person name="Ma J."/>
        </authorList>
    </citation>
    <scope>NUCLEOTIDE SEQUENCE [LARGE SCALE GENOMIC DNA]</scope>
    <source>
        <strain evidence="11">CGMCC 4.7645</strain>
    </source>
</reference>
<comment type="cofactor">
    <cofactor evidence="1 6">
        <name>FAD</name>
        <dbReference type="ChEBI" id="CHEBI:57692"/>
    </cofactor>
</comment>
<dbReference type="InterPro" id="IPR037069">
    <property type="entry name" value="AcylCoA_DH/ox_N_sf"/>
</dbReference>
<dbReference type="EMBL" id="JBHUKR010000023">
    <property type="protein sequence ID" value="MFD2421899.1"/>
    <property type="molecule type" value="Genomic_DNA"/>
</dbReference>
<dbReference type="Gene3D" id="1.10.540.10">
    <property type="entry name" value="Acyl-CoA dehydrogenase/oxidase, N-terminal domain"/>
    <property type="match status" value="1"/>
</dbReference>
<dbReference type="RefSeq" id="WP_378270722.1">
    <property type="nucleotide sequence ID" value="NZ_JBHUKR010000023.1"/>
</dbReference>
<dbReference type="InterPro" id="IPR013786">
    <property type="entry name" value="AcylCoA_DH/ox_N"/>
</dbReference>
<dbReference type="InterPro" id="IPR006089">
    <property type="entry name" value="Acyl-CoA_DH_CS"/>
</dbReference>
<feature type="domain" description="Acyl-CoA dehydrogenase/oxidase C-terminal" evidence="7">
    <location>
        <begin position="272"/>
        <end position="366"/>
    </location>
</feature>
<evidence type="ECO:0000256" key="3">
    <source>
        <dbReference type="ARBA" id="ARBA00022630"/>
    </source>
</evidence>
<comment type="similarity">
    <text evidence="2 6">Belongs to the acyl-CoA dehydrogenase family.</text>
</comment>
<dbReference type="InterPro" id="IPR009075">
    <property type="entry name" value="AcylCo_DH/oxidase_C"/>
</dbReference>
<dbReference type="SUPFAM" id="SSF47203">
    <property type="entry name" value="Acyl-CoA dehydrogenase C-terminal domain-like"/>
    <property type="match status" value="1"/>
</dbReference>
<dbReference type="PROSITE" id="PS00072">
    <property type="entry name" value="ACYL_COA_DH_1"/>
    <property type="match status" value="1"/>
</dbReference>
<keyword evidence="11" id="KW-1185">Reference proteome</keyword>
<dbReference type="Gene3D" id="2.40.110.10">
    <property type="entry name" value="Butyryl-CoA Dehydrogenase, subunit A, domain 2"/>
    <property type="match status" value="1"/>
</dbReference>
<dbReference type="PANTHER" id="PTHR43292:SF4">
    <property type="entry name" value="ACYL-COA DEHYDROGENASE FADE34"/>
    <property type="match status" value="1"/>
</dbReference>
<dbReference type="InterPro" id="IPR009100">
    <property type="entry name" value="AcylCoA_DH/oxidase_NM_dom_sf"/>
</dbReference>
<dbReference type="SUPFAM" id="SSF56645">
    <property type="entry name" value="Acyl-CoA dehydrogenase NM domain-like"/>
    <property type="match status" value="1"/>
</dbReference>
<dbReference type="Proteomes" id="UP001597417">
    <property type="component" value="Unassembled WGS sequence"/>
</dbReference>
<evidence type="ECO:0000256" key="1">
    <source>
        <dbReference type="ARBA" id="ARBA00001974"/>
    </source>
</evidence>
<evidence type="ECO:0000256" key="2">
    <source>
        <dbReference type="ARBA" id="ARBA00009347"/>
    </source>
</evidence>
<dbReference type="Pfam" id="PF02771">
    <property type="entry name" value="Acyl-CoA_dh_N"/>
    <property type="match status" value="1"/>
</dbReference>
<evidence type="ECO:0000259" key="9">
    <source>
        <dbReference type="Pfam" id="PF02771"/>
    </source>
</evidence>
<evidence type="ECO:0000259" key="8">
    <source>
        <dbReference type="Pfam" id="PF02770"/>
    </source>
</evidence>
<dbReference type="InterPro" id="IPR006091">
    <property type="entry name" value="Acyl-CoA_Oxase/DH_mid-dom"/>
</dbReference>
<keyword evidence="3 6" id="KW-0285">Flavoprotein</keyword>
<dbReference type="PANTHER" id="PTHR43292">
    <property type="entry name" value="ACYL-COA DEHYDROGENASE"/>
    <property type="match status" value="1"/>
</dbReference>